<dbReference type="Proteomes" id="UP000525652">
    <property type="component" value="Unassembled WGS sequence"/>
</dbReference>
<dbReference type="Gene3D" id="1.10.8.100">
    <property type="entry name" value="Ribosomal RNA adenine dimethylase-like, domain 2"/>
    <property type="match status" value="1"/>
</dbReference>
<feature type="binding site" evidence="7">
    <location>
        <position position="97"/>
    </location>
    <ligand>
        <name>S-adenosyl-L-methionine</name>
        <dbReference type="ChEBI" id="CHEBI:59789"/>
    </ligand>
</feature>
<gene>
    <name evidence="9" type="primary">rsmA</name>
    <name evidence="9" type="ORF">H5P30_19020</name>
</gene>
<dbReference type="RefSeq" id="WP_185694494.1">
    <property type="nucleotide sequence ID" value="NZ_JACHVA010000134.1"/>
</dbReference>
<keyword evidence="6 7" id="KW-0694">RNA-binding</keyword>
<feature type="binding site" evidence="7">
    <location>
        <position position="52"/>
    </location>
    <ligand>
        <name>S-adenosyl-L-methionine</name>
        <dbReference type="ChEBI" id="CHEBI:59789"/>
    </ligand>
</feature>
<organism evidence="9 10">
    <name type="scientific">Puniceicoccus vermicola</name>
    <dbReference type="NCBI Taxonomy" id="388746"/>
    <lineage>
        <taxon>Bacteria</taxon>
        <taxon>Pseudomonadati</taxon>
        <taxon>Verrucomicrobiota</taxon>
        <taxon>Opitutia</taxon>
        <taxon>Puniceicoccales</taxon>
        <taxon>Puniceicoccaceae</taxon>
        <taxon>Puniceicoccus</taxon>
    </lineage>
</organism>
<dbReference type="PROSITE" id="PS51689">
    <property type="entry name" value="SAM_RNA_A_N6_MT"/>
    <property type="match status" value="1"/>
</dbReference>
<dbReference type="InterPro" id="IPR023165">
    <property type="entry name" value="rRNA_Ade_diMease-like_C"/>
</dbReference>
<accession>A0A7X1E678</accession>
<feature type="binding site" evidence="7">
    <location>
        <position position="73"/>
    </location>
    <ligand>
        <name>S-adenosyl-L-methionine</name>
        <dbReference type="ChEBI" id="CHEBI:59789"/>
    </ligand>
</feature>
<keyword evidence="1" id="KW-0963">Cytoplasm</keyword>
<dbReference type="GO" id="GO:0052908">
    <property type="term" value="F:16S rRNA (adenine(1518)-N(6)/adenine(1519)-N(6))-dimethyltransferase activity"/>
    <property type="evidence" value="ECO:0007669"/>
    <property type="project" value="UniProtKB-EC"/>
</dbReference>
<dbReference type="InterPro" id="IPR020596">
    <property type="entry name" value="rRNA_Ade_Mease_Trfase_CS"/>
</dbReference>
<reference evidence="9 10" key="1">
    <citation type="submission" date="2020-07" db="EMBL/GenBank/DDBJ databases">
        <authorList>
            <person name="Feng X."/>
        </authorList>
    </citation>
    <scope>NUCLEOTIDE SEQUENCE [LARGE SCALE GENOMIC DNA]</scope>
    <source>
        <strain evidence="9 10">JCM14086</strain>
    </source>
</reference>
<evidence type="ECO:0000256" key="3">
    <source>
        <dbReference type="ARBA" id="ARBA00022603"/>
    </source>
</evidence>
<dbReference type="GO" id="GO:0005829">
    <property type="term" value="C:cytosol"/>
    <property type="evidence" value="ECO:0007669"/>
    <property type="project" value="TreeGrafter"/>
</dbReference>
<feature type="binding site" evidence="7">
    <location>
        <position position="118"/>
    </location>
    <ligand>
        <name>S-adenosyl-L-methionine</name>
        <dbReference type="ChEBI" id="CHEBI:59789"/>
    </ligand>
</feature>
<evidence type="ECO:0000256" key="2">
    <source>
        <dbReference type="ARBA" id="ARBA00022552"/>
    </source>
</evidence>
<evidence type="ECO:0000313" key="9">
    <source>
        <dbReference type="EMBL" id="MBC2603876.1"/>
    </source>
</evidence>
<dbReference type="Gene3D" id="3.40.50.150">
    <property type="entry name" value="Vaccinia Virus protein VP39"/>
    <property type="match status" value="1"/>
</dbReference>
<keyword evidence="2" id="KW-0698">rRNA processing</keyword>
<evidence type="ECO:0000256" key="5">
    <source>
        <dbReference type="ARBA" id="ARBA00022691"/>
    </source>
</evidence>
<feature type="domain" description="Ribosomal RNA adenine methylase transferase N-terminal" evidence="8">
    <location>
        <begin position="34"/>
        <end position="204"/>
    </location>
</feature>
<keyword evidence="3 7" id="KW-0489">Methyltransferase</keyword>
<name>A0A7X1E678_9BACT</name>
<dbReference type="PANTHER" id="PTHR11727:SF7">
    <property type="entry name" value="DIMETHYLADENOSINE TRANSFERASE-RELATED"/>
    <property type="match status" value="1"/>
</dbReference>
<evidence type="ECO:0000256" key="4">
    <source>
        <dbReference type="ARBA" id="ARBA00022679"/>
    </source>
</evidence>
<proteinExistence type="inferred from homology"/>
<evidence type="ECO:0000259" key="8">
    <source>
        <dbReference type="SMART" id="SM00650"/>
    </source>
</evidence>
<protein>
    <submittedName>
        <fullName evidence="9">Ribosomal RNA small subunit methyltransferase A</fullName>
        <ecNumber evidence="9">2.1.1.182</ecNumber>
    </submittedName>
</protein>
<sequence length="273" mass="30963">MSADSPSRVRAILDELEIRPEKRLGQNFLCDGNWIRKAVESLPSELPVVEVGPGIGALTEATLDRGHEVWAVEVDARLCRYLSEKFSDRPFHLLEADAVSQPLGDFPETNSSFALLSNLPFAITSPWLDSLLKPERSLPDFVALILQKEGMDRTMARPGEKTYGPTAIRMTLAYEFQTSFNVPRSAFHPQPTIESRFGTWVRQECPRLLSGAAVTLLRQFFGQRRKMIRQGMKQWLEAEEAERWTEALTQNNLAPTARAEEIPPKLWWKLLEG</sequence>
<dbReference type="GO" id="GO:0003723">
    <property type="term" value="F:RNA binding"/>
    <property type="evidence" value="ECO:0007669"/>
    <property type="project" value="UniProtKB-UniRule"/>
</dbReference>
<feature type="binding site" evidence="7">
    <location>
        <position position="27"/>
    </location>
    <ligand>
        <name>S-adenosyl-L-methionine</name>
        <dbReference type="ChEBI" id="CHEBI:59789"/>
    </ligand>
</feature>
<dbReference type="AlphaFoldDB" id="A0A7X1E678"/>
<dbReference type="NCBIfam" id="TIGR00755">
    <property type="entry name" value="ksgA"/>
    <property type="match status" value="1"/>
</dbReference>
<evidence type="ECO:0000256" key="7">
    <source>
        <dbReference type="PROSITE-ProRule" id="PRU01026"/>
    </source>
</evidence>
<evidence type="ECO:0000313" key="10">
    <source>
        <dbReference type="Proteomes" id="UP000525652"/>
    </source>
</evidence>
<comment type="similarity">
    <text evidence="7">Belongs to the class I-like SAM-binding methyltransferase superfamily. rRNA adenine N(6)-methyltransferase family.</text>
</comment>
<evidence type="ECO:0000256" key="1">
    <source>
        <dbReference type="ARBA" id="ARBA00022490"/>
    </source>
</evidence>
<dbReference type="SMART" id="SM00650">
    <property type="entry name" value="rADc"/>
    <property type="match status" value="1"/>
</dbReference>
<dbReference type="InterPro" id="IPR001737">
    <property type="entry name" value="KsgA/Erm"/>
</dbReference>
<comment type="caution">
    <text evidence="9">The sequence shown here is derived from an EMBL/GenBank/DDBJ whole genome shotgun (WGS) entry which is preliminary data.</text>
</comment>
<evidence type="ECO:0000256" key="6">
    <source>
        <dbReference type="ARBA" id="ARBA00022884"/>
    </source>
</evidence>
<dbReference type="EC" id="2.1.1.182" evidence="9"/>
<dbReference type="SUPFAM" id="SSF53335">
    <property type="entry name" value="S-adenosyl-L-methionine-dependent methyltransferases"/>
    <property type="match status" value="1"/>
</dbReference>
<dbReference type="EMBL" id="JACHVA010000134">
    <property type="protein sequence ID" value="MBC2603876.1"/>
    <property type="molecule type" value="Genomic_DNA"/>
</dbReference>
<dbReference type="PROSITE" id="PS01131">
    <property type="entry name" value="RRNA_A_DIMETH"/>
    <property type="match status" value="1"/>
</dbReference>
<dbReference type="PANTHER" id="PTHR11727">
    <property type="entry name" value="DIMETHYLADENOSINE TRANSFERASE"/>
    <property type="match status" value="1"/>
</dbReference>
<keyword evidence="5 7" id="KW-0949">S-adenosyl-L-methionine</keyword>
<keyword evidence="4 7" id="KW-0808">Transferase</keyword>
<dbReference type="Pfam" id="PF00398">
    <property type="entry name" value="RrnaAD"/>
    <property type="match status" value="1"/>
</dbReference>
<dbReference type="InterPro" id="IPR011530">
    <property type="entry name" value="rRNA_adenine_dimethylase"/>
</dbReference>
<keyword evidence="10" id="KW-1185">Reference proteome</keyword>
<feature type="binding site" evidence="7">
    <location>
        <position position="29"/>
    </location>
    <ligand>
        <name>S-adenosyl-L-methionine</name>
        <dbReference type="ChEBI" id="CHEBI:59789"/>
    </ligand>
</feature>
<dbReference type="InterPro" id="IPR020598">
    <property type="entry name" value="rRNA_Ade_methylase_Trfase_N"/>
</dbReference>
<dbReference type="InterPro" id="IPR029063">
    <property type="entry name" value="SAM-dependent_MTases_sf"/>
</dbReference>